<evidence type="ECO:0000313" key="7">
    <source>
        <dbReference type="EMBL" id="OGK16830.1"/>
    </source>
</evidence>
<dbReference type="InterPro" id="IPR001288">
    <property type="entry name" value="Translation_initiation_fac_3"/>
</dbReference>
<dbReference type="InterPro" id="IPR019814">
    <property type="entry name" value="Translation_initiation_fac_3_N"/>
</dbReference>
<dbReference type="GO" id="GO:0043022">
    <property type="term" value="F:ribosome binding"/>
    <property type="evidence" value="ECO:0007669"/>
    <property type="project" value="TreeGrafter"/>
</dbReference>
<name>A0A1F7GD01_9BACT</name>
<proteinExistence type="inferred from homology"/>
<dbReference type="PANTHER" id="PTHR10938:SF0">
    <property type="entry name" value="TRANSLATION INITIATION FACTOR IF-3, MITOCHONDRIAL"/>
    <property type="match status" value="1"/>
</dbReference>
<keyword evidence="3" id="KW-0648">Protein biosynthesis</keyword>
<dbReference type="GO" id="GO:0003743">
    <property type="term" value="F:translation initiation factor activity"/>
    <property type="evidence" value="ECO:0007669"/>
    <property type="project" value="UniProtKB-UniRule"/>
</dbReference>
<dbReference type="Proteomes" id="UP000178372">
    <property type="component" value="Unassembled WGS sequence"/>
</dbReference>
<feature type="domain" description="Translation initiation factor 3 N-terminal" evidence="6">
    <location>
        <begin position="17"/>
        <end position="86"/>
    </location>
</feature>
<dbReference type="NCBIfam" id="TIGR00168">
    <property type="entry name" value="infC"/>
    <property type="match status" value="1"/>
</dbReference>
<comment type="similarity">
    <text evidence="1">Belongs to the IF-3 family.</text>
</comment>
<evidence type="ECO:0000256" key="4">
    <source>
        <dbReference type="NCBIfam" id="TIGR00168"/>
    </source>
</evidence>
<dbReference type="EMBL" id="MFZF01000010">
    <property type="protein sequence ID" value="OGK16830.1"/>
    <property type="molecule type" value="Genomic_DNA"/>
</dbReference>
<evidence type="ECO:0000256" key="1">
    <source>
        <dbReference type="ARBA" id="ARBA00005439"/>
    </source>
</evidence>
<comment type="caution">
    <text evidence="7">The sequence shown here is derived from an EMBL/GenBank/DDBJ whole genome shotgun (WGS) entry which is preliminary data.</text>
</comment>
<dbReference type="SUPFAM" id="SSF54364">
    <property type="entry name" value="Translation initiation factor IF3, N-terminal domain"/>
    <property type="match status" value="1"/>
</dbReference>
<dbReference type="GO" id="GO:0032790">
    <property type="term" value="P:ribosome disassembly"/>
    <property type="evidence" value="ECO:0007669"/>
    <property type="project" value="TreeGrafter"/>
</dbReference>
<dbReference type="InterPro" id="IPR036788">
    <property type="entry name" value="T_IF-3_C_sf"/>
</dbReference>
<keyword evidence="2 7" id="KW-0396">Initiation factor</keyword>
<dbReference type="SUPFAM" id="SSF55200">
    <property type="entry name" value="Translation initiation factor IF3, C-terminal domain"/>
    <property type="match status" value="1"/>
</dbReference>
<feature type="domain" description="Translation initiation factor 3 C-terminal" evidence="5">
    <location>
        <begin position="95"/>
        <end position="174"/>
    </location>
</feature>
<protein>
    <recommendedName>
        <fullName evidence="4">Translation initiation factor IF-3</fullName>
    </recommendedName>
</protein>
<organism evidence="7 8">
    <name type="scientific">Candidatus Roizmanbacteria bacterium RIFCSPHIGHO2_01_FULL_39_12b</name>
    <dbReference type="NCBI Taxonomy" id="1802030"/>
    <lineage>
        <taxon>Bacteria</taxon>
        <taxon>Candidatus Roizmaniibacteriota</taxon>
    </lineage>
</organism>
<dbReference type="GO" id="GO:0005737">
    <property type="term" value="C:cytoplasm"/>
    <property type="evidence" value="ECO:0007669"/>
    <property type="project" value="UniProtKB-ARBA"/>
</dbReference>
<dbReference type="InterPro" id="IPR019815">
    <property type="entry name" value="Translation_initiation_fac_3_C"/>
</dbReference>
<dbReference type="Gene3D" id="3.30.110.10">
    <property type="entry name" value="Translation initiation factor 3 (IF-3), C-terminal domain"/>
    <property type="match status" value="1"/>
</dbReference>
<dbReference type="AlphaFoldDB" id="A0A1F7GD01"/>
<evidence type="ECO:0000259" key="5">
    <source>
        <dbReference type="Pfam" id="PF00707"/>
    </source>
</evidence>
<dbReference type="Pfam" id="PF05198">
    <property type="entry name" value="IF3_N"/>
    <property type="match status" value="1"/>
</dbReference>
<evidence type="ECO:0000313" key="8">
    <source>
        <dbReference type="Proteomes" id="UP000178372"/>
    </source>
</evidence>
<dbReference type="InterPro" id="IPR036787">
    <property type="entry name" value="T_IF-3_N_sf"/>
</dbReference>
<reference evidence="7 8" key="1">
    <citation type="journal article" date="2016" name="Nat. Commun.">
        <title>Thousands of microbial genomes shed light on interconnected biogeochemical processes in an aquifer system.</title>
        <authorList>
            <person name="Anantharaman K."/>
            <person name="Brown C.T."/>
            <person name="Hug L.A."/>
            <person name="Sharon I."/>
            <person name="Castelle C.J."/>
            <person name="Probst A.J."/>
            <person name="Thomas B.C."/>
            <person name="Singh A."/>
            <person name="Wilkins M.J."/>
            <person name="Karaoz U."/>
            <person name="Brodie E.L."/>
            <person name="Williams K.H."/>
            <person name="Hubbard S.S."/>
            <person name="Banfield J.F."/>
        </authorList>
    </citation>
    <scope>NUCLEOTIDE SEQUENCE [LARGE SCALE GENOMIC DNA]</scope>
</reference>
<sequence>MRKRTNPTFDLKRKFVINERISGLEFRVINDTGSMVGIMDRNGALSYARDNEVDLVLITPNANPPVVKAIDFNKFIYQEEKKDREAKKGQKKVGTKDVQLSLFIDEHDLERLKSRAQEFLRDGNQLRVRLPLKGRQMMRKEMAVKLIRNFIASLENVKIVNEPQFQGRVLMAIVVTDKSSGTQHENKTEN</sequence>
<gene>
    <name evidence="7" type="ORF">A2690_03590</name>
</gene>
<dbReference type="PANTHER" id="PTHR10938">
    <property type="entry name" value="TRANSLATION INITIATION FACTOR IF-3"/>
    <property type="match status" value="1"/>
</dbReference>
<dbReference type="Pfam" id="PF00707">
    <property type="entry name" value="IF3_C"/>
    <property type="match status" value="1"/>
</dbReference>
<accession>A0A1F7GD01</accession>
<evidence type="ECO:0000256" key="3">
    <source>
        <dbReference type="ARBA" id="ARBA00022917"/>
    </source>
</evidence>
<dbReference type="Gene3D" id="3.10.20.80">
    <property type="entry name" value="Translation initiation factor 3 (IF-3), N-terminal domain"/>
    <property type="match status" value="1"/>
</dbReference>
<evidence type="ECO:0000259" key="6">
    <source>
        <dbReference type="Pfam" id="PF05198"/>
    </source>
</evidence>
<evidence type="ECO:0000256" key="2">
    <source>
        <dbReference type="ARBA" id="ARBA00022540"/>
    </source>
</evidence>